<dbReference type="RefSeq" id="WP_145290950.1">
    <property type="nucleotide sequence ID" value="NZ_CP036291.1"/>
</dbReference>
<feature type="region of interest" description="Disordered" evidence="5">
    <location>
        <begin position="451"/>
        <end position="470"/>
    </location>
</feature>
<feature type="chain" id="PRO_5021964655" evidence="6">
    <location>
        <begin position="23"/>
        <end position="591"/>
    </location>
</feature>
<dbReference type="PROSITE" id="PS00523">
    <property type="entry name" value="SULFATASE_1"/>
    <property type="match status" value="1"/>
</dbReference>
<feature type="domain" description="Sulfatase N-terminal" evidence="7">
    <location>
        <begin position="30"/>
        <end position="341"/>
    </location>
</feature>
<dbReference type="EC" id="3.1.6.1" evidence="8"/>
<dbReference type="CDD" id="cd16146">
    <property type="entry name" value="ARS_like"/>
    <property type="match status" value="1"/>
</dbReference>
<keyword evidence="2" id="KW-0479">Metal-binding</keyword>
<feature type="signal peptide" evidence="6">
    <location>
        <begin position="1"/>
        <end position="22"/>
    </location>
</feature>
<keyword evidence="6" id="KW-0732">Signal</keyword>
<dbReference type="EMBL" id="CP036291">
    <property type="protein sequence ID" value="QDU91129.1"/>
    <property type="molecule type" value="Genomic_DNA"/>
</dbReference>
<dbReference type="Pfam" id="PF00884">
    <property type="entry name" value="Sulfatase"/>
    <property type="match status" value="1"/>
</dbReference>
<dbReference type="SUPFAM" id="SSF53649">
    <property type="entry name" value="Alkaline phosphatase-like"/>
    <property type="match status" value="1"/>
</dbReference>
<name>A0A518DI24_9BACT</name>
<organism evidence="8 9">
    <name type="scientific">Pirellulimonas nuda</name>
    <dbReference type="NCBI Taxonomy" id="2528009"/>
    <lineage>
        <taxon>Bacteria</taxon>
        <taxon>Pseudomonadati</taxon>
        <taxon>Planctomycetota</taxon>
        <taxon>Planctomycetia</taxon>
        <taxon>Pirellulales</taxon>
        <taxon>Lacipirellulaceae</taxon>
        <taxon>Pirellulimonas</taxon>
    </lineage>
</organism>
<dbReference type="KEGG" id="pnd:Pla175_45480"/>
<accession>A0A518DI24</accession>
<dbReference type="InterPro" id="IPR017850">
    <property type="entry name" value="Alkaline_phosphatase_core_sf"/>
</dbReference>
<keyword evidence="3 8" id="KW-0378">Hydrolase</keyword>
<gene>
    <name evidence="8" type="primary">atsA_70</name>
    <name evidence="8" type="ORF">Pla175_45480</name>
</gene>
<reference evidence="8 9" key="1">
    <citation type="submission" date="2019-02" db="EMBL/GenBank/DDBJ databases">
        <title>Deep-cultivation of Planctomycetes and their phenomic and genomic characterization uncovers novel biology.</title>
        <authorList>
            <person name="Wiegand S."/>
            <person name="Jogler M."/>
            <person name="Boedeker C."/>
            <person name="Pinto D."/>
            <person name="Vollmers J."/>
            <person name="Rivas-Marin E."/>
            <person name="Kohn T."/>
            <person name="Peeters S.H."/>
            <person name="Heuer A."/>
            <person name="Rast P."/>
            <person name="Oberbeckmann S."/>
            <person name="Bunk B."/>
            <person name="Jeske O."/>
            <person name="Meyerdierks A."/>
            <person name="Storesund J.E."/>
            <person name="Kallscheuer N."/>
            <person name="Luecker S."/>
            <person name="Lage O.M."/>
            <person name="Pohl T."/>
            <person name="Merkel B.J."/>
            <person name="Hornburger P."/>
            <person name="Mueller R.-W."/>
            <person name="Bruemmer F."/>
            <person name="Labrenz M."/>
            <person name="Spormann A.M."/>
            <person name="Op den Camp H."/>
            <person name="Overmann J."/>
            <person name="Amann R."/>
            <person name="Jetten M.S.M."/>
            <person name="Mascher T."/>
            <person name="Medema M.H."/>
            <person name="Devos D.P."/>
            <person name="Kaster A.-K."/>
            <person name="Ovreas L."/>
            <person name="Rohde M."/>
            <person name="Galperin M.Y."/>
            <person name="Jogler C."/>
        </authorList>
    </citation>
    <scope>NUCLEOTIDE SEQUENCE [LARGE SCALE GENOMIC DNA]</scope>
    <source>
        <strain evidence="8 9">Pla175</strain>
    </source>
</reference>
<comment type="similarity">
    <text evidence="1">Belongs to the sulfatase family.</text>
</comment>
<dbReference type="GO" id="GO:0046872">
    <property type="term" value="F:metal ion binding"/>
    <property type="evidence" value="ECO:0007669"/>
    <property type="project" value="UniProtKB-KW"/>
</dbReference>
<evidence type="ECO:0000256" key="3">
    <source>
        <dbReference type="ARBA" id="ARBA00022801"/>
    </source>
</evidence>
<dbReference type="Gene3D" id="2.60.120.260">
    <property type="entry name" value="Galactose-binding domain-like"/>
    <property type="match status" value="1"/>
</dbReference>
<evidence type="ECO:0000256" key="2">
    <source>
        <dbReference type="ARBA" id="ARBA00022723"/>
    </source>
</evidence>
<dbReference type="Proteomes" id="UP000317429">
    <property type="component" value="Chromosome"/>
</dbReference>
<proteinExistence type="inferred from homology"/>
<evidence type="ECO:0000313" key="9">
    <source>
        <dbReference type="Proteomes" id="UP000317429"/>
    </source>
</evidence>
<keyword evidence="4" id="KW-0106">Calcium</keyword>
<evidence type="ECO:0000256" key="6">
    <source>
        <dbReference type="SAM" id="SignalP"/>
    </source>
</evidence>
<dbReference type="InterPro" id="IPR024607">
    <property type="entry name" value="Sulfatase_CS"/>
</dbReference>
<evidence type="ECO:0000256" key="5">
    <source>
        <dbReference type="SAM" id="MobiDB-lite"/>
    </source>
</evidence>
<dbReference type="OrthoDB" id="9783154at2"/>
<protein>
    <submittedName>
        <fullName evidence="8">Arylsulfatase</fullName>
        <ecNumber evidence="8">3.1.6.1</ecNumber>
    </submittedName>
</protein>
<evidence type="ECO:0000256" key="1">
    <source>
        <dbReference type="ARBA" id="ARBA00008779"/>
    </source>
</evidence>
<evidence type="ECO:0000256" key="4">
    <source>
        <dbReference type="ARBA" id="ARBA00022837"/>
    </source>
</evidence>
<keyword evidence="9" id="KW-1185">Reference proteome</keyword>
<sequence length="591" mass="65214" precursor="true">MNAVRSVLLRLTSLLVAWQTLASPAAADRPNVLVLLSDDQGWGDLSLSGNADLATPHVDSLAADGASFDRFYVCPVCSPTRAEFLTGRHHARSGVYATSTGGERLNLDETTIADLFRAAGYRTAAFGKWHNGAQHPYHPNARGFDEFFGFCSGHLGDYFDAMQEHNGRIVRGAGYCADDYTNHAITFIEQSVAQQQPFFVYVPYNTPHSPMQAPGRFWRRFADRQMTMPPDGDAKRQSKADETRCAYAMCENLDWNVGRLLNRLDAQGVAEDTIVVWFHDNGPAGVRYNDGMKGKKGQTDEGGVRSPLLVRWPGHIAPRTEVAHIASARDLLPTLCELAGVPAATRHPVDGLSLAPLLLGDTADWPDRVLINQWQDKISARSQQYRLDHQGKLYDMAADPGQTRPVNDAQPEALARLSASARAHRDAFMANYARDDRPFVVGDPHAPATLLPAADSRGHGAIRRSSRHPNSSYFTHWASPDDRITFNVEVATAGVYRVGLYYAAQEPGAKCELSFRDARLPFEITAAHDPPLRGAEHDRVPRIESYTKRFKQAALGEIELAQGPGELSLRALEIPGAEAMEFCMLTLERRE</sequence>
<dbReference type="PANTHER" id="PTHR42693">
    <property type="entry name" value="ARYLSULFATASE FAMILY MEMBER"/>
    <property type="match status" value="1"/>
</dbReference>
<dbReference type="GO" id="GO:0004065">
    <property type="term" value="F:arylsulfatase activity"/>
    <property type="evidence" value="ECO:0007669"/>
    <property type="project" value="UniProtKB-EC"/>
</dbReference>
<dbReference type="AlphaFoldDB" id="A0A518DI24"/>
<evidence type="ECO:0000259" key="7">
    <source>
        <dbReference type="Pfam" id="PF00884"/>
    </source>
</evidence>
<dbReference type="Gene3D" id="3.40.720.10">
    <property type="entry name" value="Alkaline Phosphatase, subunit A"/>
    <property type="match status" value="1"/>
</dbReference>
<dbReference type="InterPro" id="IPR050738">
    <property type="entry name" value="Sulfatase"/>
</dbReference>
<evidence type="ECO:0000313" key="8">
    <source>
        <dbReference type="EMBL" id="QDU91129.1"/>
    </source>
</evidence>
<dbReference type="InterPro" id="IPR000917">
    <property type="entry name" value="Sulfatase_N"/>
</dbReference>
<dbReference type="PANTHER" id="PTHR42693:SF53">
    <property type="entry name" value="ENDO-4-O-SULFATASE"/>
    <property type="match status" value="1"/>
</dbReference>